<dbReference type="EMBL" id="GBRH01187043">
    <property type="protein sequence ID" value="JAE10853.1"/>
    <property type="molecule type" value="Transcribed_RNA"/>
</dbReference>
<organism evidence="1">
    <name type="scientific">Arundo donax</name>
    <name type="common">Giant reed</name>
    <name type="synonym">Donax arundinaceus</name>
    <dbReference type="NCBI Taxonomy" id="35708"/>
    <lineage>
        <taxon>Eukaryota</taxon>
        <taxon>Viridiplantae</taxon>
        <taxon>Streptophyta</taxon>
        <taxon>Embryophyta</taxon>
        <taxon>Tracheophyta</taxon>
        <taxon>Spermatophyta</taxon>
        <taxon>Magnoliopsida</taxon>
        <taxon>Liliopsida</taxon>
        <taxon>Poales</taxon>
        <taxon>Poaceae</taxon>
        <taxon>PACMAD clade</taxon>
        <taxon>Arundinoideae</taxon>
        <taxon>Arundineae</taxon>
        <taxon>Arundo</taxon>
    </lineage>
</organism>
<proteinExistence type="predicted"/>
<accession>A0A0A9FRC4</accession>
<name>A0A0A9FRC4_ARUDO</name>
<reference evidence="1" key="2">
    <citation type="journal article" date="2015" name="Data Brief">
        <title>Shoot transcriptome of the giant reed, Arundo donax.</title>
        <authorList>
            <person name="Barrero R.A."/>
            <person name="Guerrero F.D."/>
            <person name="Moolhuijzen P."/>
            <person name="Goolsby J.A."/>
            <person name="Tidwell J."/>
            <person name="Bellgard S.E."/>
            <person name="Bellgard M.I."/>
        </authorList>
    </citation>
    <scope>NUCLEOTIDE SEQUENCE</scope>
    <source>
        <tissue evidence="1">Shoot tissue taken approximately 20 cm above the soil surface</tissue>
    </source>
</reference>
<protein>
    <submittedName>
        <fullName evidence="1">Uncharacterized protein</fullName>
    </submittedName>
</protein>
<dbReference type="AlphaFoldDB" id="A0A0A9FRC4"/>
<reference evidence="1" key="1">
    <citation type="submission" date="2014-09" db="EMBL/GenBank/DDBJ databases">
        <authorList>
            <person name="Magalhaes I.L.F."/>
            <person name="Oliveira U."/>
            <person name="Santos F.R."/>
            <person name="Vidigal T.H.D.A."/>
            <person name="Brescovit A.D."/>
            <person name="Santos A.J."/>
        </authorList>
    </citation>
    <scope>NUCLEOTIDE SEQUENCE</scope>
    <source>
        <tissue evidence="1">Shoot tissue taken approximately 20 cm above the soil surface</tissue>
    </source>
</reference>
<evidence type="ECO:0000313" key="1">
    <source>
        <dbReference type="EMBL" id="JAE10853.1"/>
    </source>
</evidence>
<sequence length="46" mass="5111">MDMLLYYTSCMHTFLFASGSEGFVCLTLNECTDLYGHANCHTQIGA</sequence>